<evidence type="ECO:0000313" key="2">
    <source>
        <dbReference type="EMBL" id="KAK5649656.1"/>
    </source>
</evidence>
<protein>
    <submittedName>
        <fullName evidence="2">Uncharacterized protein</fullName>
    </submittedName>
</protein>
<comment type="caution">
    <text evidence="2">The sequence shown here is derived from an EMBL/GenBank/DDBJ whole genome shotgun (WGS) entry which is preliminary data.</text>
</comment>
<name>A0AAN7ZW85_9COLE</name>
<sequence>MHQLYWILCLFVCSVQSKKVPEAFLNVWDTKTEPYRAGCAKEHSVDLNAARNSSEPDDTYSCFVKCVLESVKFFTPEGEFDPLAIGSAIKMLPSDLVKKCISDVASETNLCHKAYLGLGCITDGISEE</sequence>
<dbReference type="CDD" id="cd23992">
    <property type="entry name" value="PBP_GOBP"/>
    <property type="match status" value="1"/>
</dbReference>
<feature type="chain" id="PRO_5042939672" evidence="1">
    <location>
        <begin position="18"/>
        <end position="128"/>
    </location>
</feature>
<organism evidence="2 3">
    <name type="scientific">Pyrocoelia pectoralis</name>
    <dbReference type="NCBI Taxonomy" id="417401"/>
    <lineage>
        <taxon>Eukaryota</taxon>
        <taxon>Metazoa</taxon>
        <taxon>Ecdysozoa</taxon>
        <taxon>Arthropoda</taxon>
        <taxon>Hexapoda</taxon>
        <taxon>Insecta</taxon>
        <taxon>Pterygota</taxon>
        <taxon>Neoptera</taxon>
        <taxon>Endopterygota</taxon>
        <taxon>Coleoptera</taxon>
        <taxon>Polyphaga</taxon>
        <taxon>Elateriformia</taxon>
        <taxon>Elateroidea</taxon>
        <taxon>Lampyridae</taxon>
        <taxon>Lampyrinae</taxon>
        <taxon>Pyrocoelia</taxon>
    </lineage>
</organism>
<keyword evidence="3" id="KW-1185">Reference proteome</keyword>
<dbReference type="InterPro" id="IPR006170">
    <property type="entry name" value="PBP/GOBP"/>
</dbReference>
<dbReference type="InterPro" id="IPR036728">
    <property type="entry name" value="PBP_GOBP_sf"/>
</dbReference>
<proteinExistence type="predicted"/>
<evidence type="ECO:0000256" key="1">
    <source>
        <dbReference type="SAM" id="SignalP"/>
    </source>
</evidence>
<feature type="signal peptide" evidence="1">
    <location>
        <begin position="1"/>
        <end position="17"/>
    </location>
</feature>
<reference evidence="2 3" key="1">
    <citation type="journal article" date="2024" name="Insects">
        <title>An Improved Chromosome-Level Genome Assembly of the Firefly Pyrocoelia pectoralis.</title>
        <authorList>
            <person name="Fu X."/>
            <person name="Meyer-Rochow V.B."/>
            <person name="Ballantyne L."/>
            <person name="Zhu X."/>
        </authorList>
    </citation>
    <scope>NUCLEOTIDE SEQUENCE [LARGE SCALE GENOMIC DNA]</scope>
    <source>
        <strain evidence="2">XCY_ONT2</strain>
    </source>
</reference>
<dbReference type="SMART" id="SM00708">
    <property type="entry name" value="PhBP"/>
    <property type="match status" value="1"/>
</dbReference>
<dbReference type="Gene3D" id="1.10.238.20">
    <property type="entry name" value="Pheromone/general odorant binding protein domain"/>
    <property type="match status" value="1"/>
</dbReference>
<dbReference type="Proteomes" id="UP001329430">
    <property type="component" value="Chromosome 1"/>
</dbReference>
<gene>
    <name evidence="2" type="ORF">RI129_000685</name>
</gene>
<dbReference type="SUPFAM" id="SSF47565">
    <property type="entry name" value="Insect pheromone/odorant-binding proteins"/>
    <property type="match status" value="1"/>
</dbReference>
<dbReference type="AlphaFoldDB" id="A0AAN7ZW85"/>
<evidence type="ECO:0000313" key="3">
    <source>
        <dbReference type="Proteomes" id="UP001329430"/>
    </source>
</evidence>
<keyword evidence="1" id="KW-0732">Signal</keyword>
<accession>A0AAN7ZW85</accession>
<dbReference type="GO" id="GO:0005549">
    <property type="term" value="F:odorant binding"/>
    <property type="evidence" value="ECO:0007669"/>
    <property type="project" value="InterPro"/>
</dbReference>
<dbReference type="EMBL" id="JAVRBK010000001">
    <property type="protein sequence ID" value="KAK5649656.1"/>
    <property type="molecule type" value="Genomic_DNA"/>
</dbReference>
<dbReference type="Pfam" id="PF01395">
    <property type="entry name" value="PBP_GOBP"/>
    <property type="match status" value="1"/>
</dbReference>